<name>A0AAN4VZN2_9BACT</name>
<keyword evidence="1" id="KW-0732">Signal</keyword>
<evidence type="ECO:0000313" key="2">
    <source>
        <dbReference type="EMBL" id="GJM62693.1"/>
    </source>
</evidence>
<sequence>MKIYLLLLFIFLMASLVAPAQSEEWIKIGDKTIGFSEKTQHIKNIKGEKRQVSKIKLNSTQGNIKLTRLVVTYEDGSESEFKPKGTGIIPKGTSSLSWNLSKDKELTDIAMEYETIGNVVVSKRGKIEVWGKPWSRKKGD</sequence>
<feature type="signal peptide" evidence="1">
    <location>
        <begin position="1"/>
        <end position="20"/>
    </location>
</feature>
<reference evidence="2 3" key="1">
    <citation type="submission" date="2021-12" db="EMBL/GenBank/DDBJ databases">
        <title>Genome sequencing of bacteria with rrn-lacking chromosome and rrn-plasmid.</title>
        <authorList>
            <person name="Anda M."/>
            <person name="Iwasaki W."/>
        </authorList>
    </citation>
    <scope>NUCLEOTIDE SEQUENCE [LARGE SCALE GENOMIC DNA]</scope>
    <source>
        <strain evidence="2 3">NBRC 15940</strain>
    </source>
</reference>
<evidence type="ECO:0000256" key="1">
    <source>
        <dbReference type="SAM" id="SignalP"/>
    </source>
</evidence>
<protein>
    <recommendedName>
        <fullName evidence="4">DUF2541 domain-containing protein</fullName>
    </recommendedName>
</protein>
<keyword evidence="3" id="KW-1185">Reference proteome</keyword>
<dbReference type="EMBL" id="BQKE01000002">
    <property type="protein sequence ID" value="GJM62693.1"/>
    <property type="molecule type" value="Genomic_DNA"/>
</dbReference>
<accession>A0AAN4VZN2</accession>
<dbReference type="Proteomes" id="UP001310022">
    <property type="component" value="Unassembled WGS sequence"/>
</dbReference>
<evidence type="ECO:0000313" key="3">
    <source>
        <dbReference type="Proteomes" id="UP001310022"/>
    </source>
</evidence>
<evidence type="ECO:0008006" key="4">
    <source>
        <dbReference type="Google" id="ProtNLM"/>
    </source>
</evidence>
<gene>
    <name evidence="2" type="ORF">PEDI_32450</name>
</gene>
<dbReference type="AlphaFoldDB" id="A0AAN4VZN2"/>
<organism evidence="2 3">
    <name type="scientific">Persicobacter diffluens</name>
    <dbReference type="NCBI Taxonomy" id="981"/>
    <lineage>
        <taxon>Bacteria</taxon>
        <taxon>Pseudomonadati</taxon>
        <taxon>Bacteroidota</taxon>
        <taxon>Cytophagia</taxon>
        <taxon>Cytophagales</taxon>
        <taxon>Persicobacteraceae</taxon>
        <taxon>Persicobacter</taxon>
    </lineage>
</organism>
<feature type="chain" id="PRO_5042884049" description="DUF2541 domain-containing protein" evidence="1">
    <location>
        <begin position="21"/>
        <end position="140"/>
    </location>
</feature>
<proteinExistence type="predicted"/>
<comment type="caution">
    <text evidence="2">The sequence shown here is derived from an EMBL/GenBank/DDBJ whole genome shotgun (WGS) entry which is preliminary data.</text>
</comment>
<dbReference type="RefSeq" id="WP_338237937.1">
    <property type="nucleotide sequence ID" value="NZ_BQKE01000002.1"/>
</dbReference>